<feature type="compositionally biased region" description="Polar residues" evidence="1">
    <location>
        <begin position="59"/>
        <end position="72"/>
    </location>
</feature>
<dbReference type="PATRIC" id="fig|1359164.3.peg.1350"/>
<evidence type="ECO:0000313" key="3">
    <source>
        <dbReference type="Proteomes" id="UP000033556"/>
    </source>
</evidence>
<reference evidence="2 3" key="1">
    <citation type="submission" date="2015-01" db="EMBL/GenBank/DDBJ databases">
        <title>Genome Sequencing of Rickettsiales.</title>
        <authorList>
            <person name="Daugherty S.C."/>
            <person name="Su Q."/>
            <person name="Abolude K."/>
            <person name="Beier-Sexton M."/>
            <person name="Carlyon J.A."/>
            <person name="Carter R."/>
            <person name="Day N.P."/>
            <person name="Dumler S.J."/>
            <person name="Dyachenko V."/>
            <person name="Godinez A."/>
            <person name="Kurtti T.J."/>
            <person name="Lichay M."/>
            <person name="Mullins K.E."/>
            <person name="Ott S."/>
            <person name="Pappas-Brown V."/>
            <person name="Paris D.H."/>
            <person name="Patel P."/>
            <person name="Richards A.L."/>
            <person name="Sadzewicz L."/>
            <person name="Sears K."/>
            <person name="Seidman D."/>
            <person name="Sengamalay N."/>
            <person name="Stenos J."/>
            <person name="Tallon L.J."/>
            <person name="Vincent G."/>
            <person name="Fraser C.M."/>
            <person name="Munderloh U."/>
            <person name="Dunning-Hotopp J.C."/>
        </authorList>
    </citation>
    <scope>NUCLEOTIDE SEQUENCE [LARGE SCALE GENOMIC DNA]</scope>
    <source>
        <strain evidence="2 3">Ac/Pa</strain>
    </source>
</reference>
<gene>
    <name evidence="2" type="ORF">APHACPA_1363</name>
</gene>
<organism evidence="2 3">
    <name type="scientific">Rickettsia amblyommatis str. Ac/Pa</name>
    <dbReference type="NCBI Taxonomy" id="1359164"/>
    <lineage>
        <taxon>Bacteria</taxon>
        <taxon>Pseudomonadati</taxon>
        <taxon>Pseudomonadota</taxon>
        <taxon>Alphaproteobacteria</taxon>
        <taxon>Rickettsiales</taxon>
        <taxon>Rickettsiaceae</taxon>
        <taxon>Rickettsieae</taxon>
        <taxon>Rickettsia</taxon>
        <taxon>spotted fever group</taxon>
    </lineage>
</organism>
<evidence type="ECO:0000313" key="2">
    <source>
        <dbReference type="EMBL" id="KJV62339.1"/>
    </source>
</evidence>
<comment type="caution">
    <text evidence="2">The sequence shown here is derived from an EMBL/GenBank/DDBJ whole genome shotgun (WGS) entry which is preliminary data.</text>
</comment>
<feature type="region of interest" description="Disordered" evidence="1">
    <location>
        <begin position="59"/>
        <end position="81"/>
    </location>
</feature>
<sequence length="81" mass="9092">MKQLKSQNLAFEKTKADLVYARENTIKNLSADGLYQELLRHPDVSVEFLQLLISEKQQLNKGKGANSKSNGITAEDKENSL</sequence>
<proteinExistence type="predicted"/>
<keyword evidence="3" id="KW-1185">Reference proteome</keyword>
<dbReference type="Proteomes" id="UP000033556">
    <property type="component" value="Unassembled WGS sequence"/>
</dbReference>
<dbReference type="AlphaFoldDB" id="A0A0F3N606"/>
<protein>
    <submittedName>
        <fullName evidence="2">Uncharacterized protein</fullName>
    </submittedName>
</protein>
<evidence type="ECO:0000256" key="1">
    <source>
        <dbReference type="SAM" id="MobiDB-lite"/>
    </source>
</evidence>
<accession>A0A0F3N606</accession>
<dbReference type="RefSeq" id="WP_045800372.1">
    <property type="nucleotide sequence ID" value="NZ_LANR01000001.1"/>
</dbReference>
<name>A0A0F3N606_RICAM</name>
<dbReference type="EMBL" id="LANR01000001">
    <property type="protein sequence ID" value="KJV62339.1"/>
    <property type="molecule type" value="Genomic_DNA"/>
</dbReference>